<proteinExistence type="predicted"/>
<dbReference type="AlphaFoldDB" id="A0A6J4IBT4"/>
<organism evidence="2">
    <name type="scientific">uncultured Blastococcus sp</name>
    <dbReference type="NCBI Taxonomy" id="217144"/>
    <lineage>
        <taxon>Bacteria</taxon>
        <taxon>Bacillati</taxon>
        <taxon>Actinomycetota</taxon>
        <taxon>Actinomycetes</taxon>
        <taxon>Geodermatophilales</taxon>
        <taxon>Geodermatophilaceae</taxon>
        <taxon>Blastococcus</taxon>
        <taxon>environmental samples</taxon>
    </lineage>
</organism>
<accession>A0A6J4IBT4</accession>
<feature type="non-terminal residue" evidence="2">
    <location>
        <position position="61"/>
    </location>
</feature>
<reference evidence="2" key="1">
    <citation type="submission" date="2020-02" db="EMBL/GenBank/DDBJ databases">
        <authorList>
            <person name="Meier V. D."/>
        </authorList>
    </citation>
    <scope>NUCLEOTIDE SEQUENCE</scope>
    <source>
        <strain evidence="2">AVDCRST_MAG52</strain>
    </source>
</reference>
<gene>
    <name evidence="2" type="ORF">AVDCRST_MAG52-1980</name>
</gene>
<feature type="compositionally biased region" description="Basic residues" evidence="1">
    <location>
        <begin position="19"/>
        <end position="30"/>
    </location>
</feature>
<feature type="region of interest" description="Disordered" evidence="1">
    <location>
        <begin position="1"/>
        <end position="61"/>
    </location>
</feature>
<name>A0A6J4IBT4_9ACTN</name>
<protein>
    <submittedName>
        <fullName evidence="2">Uncharacterized protein</fullName>
    </submittedName>
</protein>
<sequence length="61" mass="7040">DPPLERVPEDRDPRVGGQRLRRRPGRHRATRASSGTSGTPRRRPRARFRTSPTAEMRLRPV</sequence>
<feature type="compositionally biased region" description="Basic and acidic residues" evidence="1">
    <location>
        <begin position="1"/>
        <end position="14"/>
    </location>
</feature>
<evidence type="ECO:0000256" key="1">
    <source>
        <dbReference type="SAM" id="MobiDB-lite"/>
    </source>
</evidence>
<dbReference type="EMBL" id="CADCTN010000136">
    <property type="protein sequence ID" value="CAA9247581.1"/>
    <property type="molecule type" value="Genomic_DNA"/>
</dbReference>
<evidence type="ECO:0000313" key="2">
    <source>
        <dbReference type="EMBL" id="CAA9247581.1"/>
    </source>
</evidence>
<feature type="non-terminal residue" evidence="2">
    <location>
        <position position="1"/>
    </location>
</feature>